<reference evidence="2 3" key="1">
    <citation type="submission" date="2013-10" db="EMBL/GenBank/DDBJ databases">
        <title>The Genome Sequence of Acinetobacter tjernbergiae CIP107465.</title>
        <authorList>
            <consortium name="The Broad Institute Genomics Platform"/>
            <consortium name="The Broad Institute Genome Sequencing Center for Infectious Disease"/>
            <person name="Cerqueira G."/>
            <person name="Feldgarden M."/>
            <person name="Courvalin P."/>
            <person name="Grillot-Courvalin C."/>
            <person name="Clermont D."/>
            <person name="Rocha E."/>
            <person name="Yoon E.-J."/>
            <person name="Nemec A."/>
            <person name="Young S.K."/>
            <person name="Zeng Q."/>
            <person name="Gargeya S."/>
            <person name="Fitzgerald M."/>
            <person name="Abouelleil A."/>
            <person name="Alvarado L."/>
            <person name="Berlin A.M."/>
            <person name="Chapman S.B."/>
            <person name="Gainer-Dewar J."/>
            <person name="Goldberg J."/>
            <person name="Gnerre S."/>
            <person name="Griggs A."/>
            <person name="Gujja S."/>
            <person name="Hansen M."/>
            <person name="Howarth C."/>
            <person name="Imamovic A."/>
            <person name="Ireland A."/>
            <person name="Larimer J."/>
            <person name="McCowan C."/>
            <person name="Murphy C."/>
            <person name="Pearson M."/>
            <person name="Poon T.W."/>
            <person name="Priest M."/>
            <person name="Roberts A."/>
            <person name="Saif S."/>
            <person name="Shea T."/>
            <person name="Sykes S."/>
            <person name="Wortman J."/>
            <person name="Nusbaum C."/>
            <person name="Birren B."/>
        </authorList>
    </citation>
    <scope>NUCLEOTIDE SEQUENCE [LARGE SCALE GENOMIC DNA]</scope>
    <source>
        <strain evidence="2 3">CIP 107465</strain>
    </source>
</reference>
<proteinExistence type="predicted"/>
<dbReference type="AlphaFoldDB" id="V2US88"/>
<dbReference type="OrthoDB" id="7065417at2"/>
<organism evidence="2 3">
    <name type="scientific">Acinetobacter tjernbergiae DSM 14971 = CIP 107465</name>
    <dbReference type="NCBI Taxonomy" id="1120928"/>
    <lineage>
        <taxon>Bacteria</taxon>
        <taxon>Pseudomonadati</taxon>
        <taxon>Pseudomonadota</taxon>
        <taxon>Gammaproteobacteria</taxon>
        <taxon>Moraxellales</taxon>
        <taxon>Moraxellaceae</taxon>
        <taxon>Acinetobacter</taxon>
    </lineage>
</organism>
<name>V2US88_9GAMM</name>
<dbReference type="EMBL" id="AYEV01000001">
    <property type="protein sequence ID" value="ESK57598.1"/>
    <property type="molecule type" value="Genomic_DNA"/>
</dbReference>
<accession>V2US88</accession>
<keyword evidence="3" id="KW-1185">Reference proteome</keyword>
<keyword evidence="1" id="KW-0732">Signal</keyword>
<gene>
    <name evidence="2" type="ORF">F990_00134</name>
</gene>
<evidence type="ECO:0000313" key="3">
    <source>
        <dbReference type="Proteomes" id="UP000017404"/>
    </source>
</evidence>
<protein>
    <recommendedName>
        <fullName evidence="4">DUF4136 domain-containing protein</fullName>
    </recommendedName>
</protein>
<evidence type="ECO:0000256" key="1">
    <source>
        <dbReference type="SAM" id="SignalP"/>
    </source>
</evidence>
<dbReference type="Proteomes" id="UP000017404">
    <property type="component" value="Unassembled WGS sequence"/>
</dbReference>
<feature type="chain" id="PRO_5004709865" description="DUF4136 domain-containing protein" evidence="1">
    <location>
        <begin position="25"/>
        <end position="154"/>
    </location>
</feature>
<evidence type="ECO:0008006" key="4">
    <source>
        <dbReference type="Google" id="ProtNLM"/>
    </source>
</evidence>
<evidence type="ECO:0000313" key="2">
    <source>
        <dbReference type="EMBL" id="ESK57598.1"/>
    </source>
</evidence>
<comment type="caution">
    <text evidence="2">The sequence shown here is derived from an EMBL/GenBank/DDBJ whole genome shotgun (WGS) entry which is preliminary data.</text>
</comment>
<dbReference type="PATRIC" id="fig|1120928.5.peg.137"/>
<dbReference type="RefSeq" id="WP_018676913.1">
    <property type="nucleotide sequence ID" value="NZ_AYEV01000001.1"/>
</dbReference>
<feature type="signal peptide" evidence="1">
    <location>
        <begin position="1"/>
        <end position="24"/>
    </location>
</feature>
<sequence length="154" mass="17198">MKNFKLMVVAVTSISLWGCATVPAKNYQFENSRTYSNKTYDQVWDGVIEFMTANNIPIKTIEKDSGVIYSEIDNFSKPSFSKFFPIADCGQPPLFWTGGIAFGSFNIFVSKATAQPKVTVTTTISQQIRYENQVSQISCNSMGKFEKGVLDSIQ</sequence>